<proteinExistence type="predicted"/>
<feature type="transmembrane region" description="Helical" evidence="12">
    <location>
        <begin position="285"/>
        <end position="305"/>
    </location>
</feature>
<reference evidence="15 17" key="1">
    <citation type="submission" date="2019-11" db="EMBL/GenBank/DDBJ databases">
        <authorList>
            <person name="Holert J."/>
        </authorList>
    </citation>
    <scope>NUCLEOTIDE SEQUENCE [LARGE SCALE GENOMIC DNA]</scope>
    <source>
        <strain evidence="15">SB11_3</strain>
    </source>
</reference>
<dbReference type="Pfam" id="PF00072">
    <property type="entry name" value="Response_reg"/>
    <property type="match status" value="1"/>
</dbReference>
<organism evidence="15 17">
    <name type="scientific">BD1-7 clade bacterium</name>
    <dbReference type="NCBI Taxonomy" id="2029982"/>
    <lineage>
        <taxon>Bacteria</taxon>
        <taxon>Pseudomonadati</taxon>
        <taxon>Pseudomonadota</taxon>
        <taxon>Gammaproteobacteria</taxon>
        <taxon>Cellvibrionales</taxon>
        <taxon>Spongiibacteraceae</taxon>
        <taxon>BD1-7 clade</taxon>
    </lineage>
</organism>
<evidence type="ECO:0000313" key="17">
    <source>
        <dbReference type="Proteomes" id="UP000441399"/>
    </source>
</evidence>
<dbReference type="Gene3D" id="2.60.40.2380">
    <property type="match status" value="1"/>
</dbReference>
<keyword evidence="5" id="KW-0547">Nucleotide-binding</keyword>
<dbReference type="PANTHER" id="PTHR45339:SF3">
    <property type="entry name" value="HISTIDINE KINASE"/>
    <property type="match status" value="1"/>
</dbReference>
<comment type="subunit">
    <text evidence="9">At low DSF concentrations, interacts with RpfF.</text>
</comment>
<sequence length="834" mass="93889">MHLPVKISAATALAPLNIGYARYYGHQKPVIWQQHNSPLFFVISVFIVLLCAASPILASGVKDTNTITITNPYTQQIALARHLVYINADLKNDSFAAISSLPEDAFQKQINLFWPNSQRQPVWYKFTLVNATANNLELYLDLDNFLINQATLFATTNNATRHWHSGWENLQKHRYESRNMGFDLHLKPNQTINYLLRVDTHLAATFAPKIFSREKAGTHFYYLSAIRHTLEGLLLGGIIYLLLISRALKERQENVFFIIYLLLSAMSLGVQMPNNYVFWAFPGDIYPYVIFFLATISISAFVLFYRQFFYMSEHCRIADKILISFAVTYPLLFATSLVVGVDAVSLIFRYFSAFLVLCICIFSLINWIKRMPYAGYFMICVLAYIGMTALDYLSSMGVIEQLYLPTYHNGIANVLMVIVFSMSLASRVMETIRDQSQYSADAEAAIAKNQAKSEFLAKMSHEIRTPMNGVLGMIDLLKDTPLDKKQASYVKVVEQSGFTLMKVINDILDYSKIEAGKLELDMTSIQLTKLMKSLELLFASRASTKEIAFSCQLQPSVPIYVQGDETRIRQVLINLVDNAFKFTNSGSVSVSVEHLYQTREKAHWLRFVVTDTGVGIESSKVASLFHPFEQADSSTTRIYGGTGLGLTICSQLIQLMGGELGVNSKPGSGTSIWFDLCMDPSTKQALPNTSYIDVTDDPESHSPVAACQILVAEDNPVNRQVIRGMIKKLGHECECVENGEALVRAYTANPDRFSLLLVDCEMPVMDGYDATLAIRRIEAEREWRAVPIVAITAHALAESRNKSLAYGMNDHLSKPLQVEILKEIIFRWTKQISD</sequence>
<feature type="transmembrane region" description="Helical" evidence="12">
    <location>
        <begin position="375"/>
        <end position="394"/>
    </location>
</feature>
<evidence type="ECO:0000256" key="12">
    <source>
        <dbReference type="SAM" id="Phobius"/>
    </source>
</evidence>
<dbReference type="InterPro" id="IPR011623">
    <property type="entry name" value="7TMR_DISM_rcpt_extracell_dom1"/>
</dbReference>
<dbReference type="PANTHER" id="PTHR45339">
    <property type="entry name" value="HYBRID SIGNAL TRANSDUCTION HISTIDINE KINASE J"/>
    <property type="match status" value="1"/>
</dbReference>
<dbReference type="Pfam" id="PF00512">
    <property type="entry name" value="HisKA"/>
    <property type="match status" value="1"/>
</dbReference>
<dbReference type="InterPro" id="IPR003661">
    <property type="entry name" value="HisK_dim/P_dom"/>
</dbReference>
<feature type="transmembrane region" description="Helical" evidence="12">
    <location>
        <begin position="317"/>
        <end position="341"/>
    </location>
</feature>
<evidence type="ECO:0000256" key="2">
    <source>
        <dbReference type="ARBA" id="ARBA00012438"/>
    </source>
</evidence>
<dbReference type="Proteomes" id="UP000441399">
    <property type="component" value="Unassembled WGS sequence"/>
</dbReference>
<dbReference type="AlphaFoldDB" id="A0A5S9P1L7"/>
<feature type="domain" description="Histidine kinase" evidence="13">
    <location>
        <begin position="458"/>
        <end position="680"/>
    </location>
</feature>
<dbReference type="SUPFAM" id="SSF47384">
    <property type="entry name" value="Homodimeric domain of signal transducing histidine kinase"/>
    <property type="match status" value="1"/>
</dbReference>
<dbReference type="Gene3D" id="3.30.565.10">
    <property type="entry name" value="Histidine kinase-like ATPase, C-terminal domain"/>
    <property type="match status" value="1"/>
</dbReference>
<dbReference type="Pfam" id="PF07696">
    <property type="entry name" value="7TMR-DISMED2"/>
    <property type="match status" value="1"/>
</dbReference>
<dbReference type="InterPro" id="IPR011006">
    <property type="entry name" value="CheY-like_superfamily"/>
</dbReference>
<keyword evidence="12" id="KW-0812">Transmembrane</keyword>
<dbReference type="FunFam" id="1.10.287.130:FF:000002">
    <property type="entry name" value="Two-component osmosensing histidine kinase"/>
    <property type="match status" value="1"/>
</dbReference>
<dbReference type="Gene3D" id="3.40.50.2300">
    <property type="match status" value="1"/>
</dbReference>
<evidence type="ECO:0000313" key="16">
    <source>
        <dbReference type="EMBL" id="CAA0122566.1"/>
    </source>
</evidence>
<dbReference type="SUPFAM" id="SSF52172">
    <property type="entry name" value="CheY-like"/>
    <property type="match status" value="1"/>
</dbReference>
<dbReference type="GO" id="GO:0005524">
    <property type="term" value="F:ATP binding"/>
    <property type="evidence" value="ECO:0007669"/>
    <property type="project" value="UniProtKB-KW"/>
</dbReference>
<evidence type="ECO:0000256" key="3">
    <source>
        <dbReference type="ARBA" id="ARBA00022553"/>
    </source>
</evidence>
<dbReference type="EMBL" id="CACSIO010000004">
    <property type="protein sequence ID" value="CAA0097126.1"/>
    <property type="molecule type" value="Genomic_DNA"/>
</dbReference>
<dbReference type="InterPro" id="IPR001789">
    <property type="entry name" value="Sig_transdc_resp-reg_receiver"/>
</dbReference>
<dbReference type="FunFam" id="3.30.565.10:FF:000010">
    <property type="entry name" value="Sensor histidine kinase RcsC"/>
    <property type="match status" value="1"/>
</dbReference>
<dbReference type="Gene3D" id="1.10.287.130">
    <property type="match status" value="1"/>
</dbReference>
<evidence type="ECO:0000256" key="6">
    <source>
        <dbReference type="ARBA" id="ARBA00022777"/>
    </source>
</evidence>
<evidence type="ECO:0000256" key="8">
    <source>
        <dbReference type="ARBA" id="ARBA00023012"/>
    </source>
</evidence>
<evidence type="ECO:0000313" key="15">
    <source>
        <dbReference type="EMBL" id="CAA0097126.1"/>
    </source>
</evidence>
<dbReference type="InterPro" id="IPR036097">
    <property type="entry name" value="HisK_dim/P_sf"/>
</dbReference>
<dbReference type="PRINTS" id="PR00344">
    <property type="entry name" value="BCTRLSENSOR"/>
</dbReference>
<dbReference type="CDD" id="cd00082">
    <property type="entry name" value="HisKA"/>
    <property type="match status" value="1"/>
</dbReference>
<keyword evidence="8" id="KW-0902">Two-component regulatory system</keyword>
<evidence type="ECO:0000256" key="5">
    <source>
        <dbReference type="ARBA" id="ARBA00022741"/>
    </source>
</evidence>
<dbReference type="GO" id="GO:0000155">
    <property type="term" value="F:phosphorelay sensor kinase activity"/>
    <property type="evidence" value="ECO:0007669"/>
    <property type="project" value="InterPro"/>
</dbReference>
<keyword evidence="12" id="KW-1133">Transmembrane helix</keyword>
<keyword evidence="4 15" id="KW-0808">Transferase</keyword>
<feature type="transmembrane region" description="Helical" evidence="12">
    <location>
        <begin position="38"/>
        <end position="58"/>
    </location>
</feature>
<feature type="modified residue" description="4-aspartylphosphate" evidence="11">
    <location>
        <position position="759"/>
    </location>
</feature>
<name>A0A5S9P1L7_9GAMM</name>
<evidence type="ECO:0000259" key="13">
    <source>
        <dbReference type="PROSITE" id="PS50109"/>
    </source>
</evidence>
<accession>A0A5S9P1L7</accession>
<dbReference type="SMART" id="SM00448">
    <property type="entry name" value="REC"/>
    <property type="match status" value="1"/>
</dbReference>
<comment type="catalytic activity">
    <reaction evidence="1">
        <text>ATP + protein L-histidine = ADP + protein N-phospho-L-histidine.</text>
        <dbReference type="EC" id="2.7.13.3"/>
    </reaction>
</comment>
<dbReference type="InterPro" id="IPR003594">
    <property type="entry name" value="HATPase_dom"/>
</dbReference>
<dbReference type="PROSITE" id="PS50110">
    <property type="entry name" value="RESPONSE_REGULATORY"/>
    <property type="match status" value="1"/>
</dbReference>
<keyword evidence="17" id="KW-1185">Reference proteome</keyword>
<evidence type="ECO:0000256" key="7">
    <source>
        <dbReference type="ARBA" id="ARBA00022840"/>
    </source>
</evidence>
<dbReference type="InterPro" id="IPR005467">
    <property type="entry name" value="His_kinase_dom"/>
</dbReference>
<gene>
    <name evidence="15" type="primary">rpfC_5</name>
    <name evidence="16" type="synonym">rpfC_2</name>
    <name evidence="16" type="ORF">OPDIPICF_02627</name>
    <name evidence="15" type="ORF">OPDIPICF_04047</name>
</gene>
<dbReference type="Pfam" id="PF02518">
    <property type="entry name" value="HATPase_c"/>
    <property type="match status" value="1"/>
</dbReference>
<keyword evidence="7" id="KW-0067">ATP-binding</keyword>
<dbReference type="SMART" id="SM00387">
    <property type="entry name" value="HATPase_c"/>
    <property type="match status" value="1"/>
</dbReference>
<dbReference type="InterPro" id="IPR036890">
    <property type="entry name" value="HATPase_C_sf"/>
</dbReference>
<evidence type="ECO:0000256" key="11">
    <source>
        <dbReference type="PROSITE-ProRule" id="PRU00169"/>
    </source>
</evidence>
<keyword evidence="3 11" id="KW-0597">Phosphoprotein</keyword>
<dbReference type="CDD" id="cd17546">
    <property type="entry name" value="REC_hyHK_CKI1_RcsC-like"/>
    <property type="match status" value="1"/>
</dbReference>
<dbReference type="InterPro" id="IPR011622">
    <property type="entry name" value="7TMR_DISM_rcpt_extracell_dom2"/>
</dbReference>
<feature type="transmembrane region" description="Helical" evidence="12">
    <location>
        <begin position="347"/>
        <end position="368"/>
    </location>
</feature>
<evidence type="ECO:0000256" key="10">
    <source>
        <dbReference type="ARBA" id="ARBA00068150"/>
    </source>
</evidence>
<dbReference type="EC" id="2.7.13.3" evidence="2"/>
<dbReference type="SUPFAM" id="SSF55874">
    <property type="entry name" value="ATPase domain of HSP90 chaperone/DNA topoisomerase II/histidine kinase"/>
    <property type="match status" value="1"/>
</dbReference>
<keyword evidence="12" id="KW-0472">Membrane</keyword>
<keyword evidence="6" id="KW-0418">Kinase</keyword>
<dbReference type="Pfam" id="PF07695">
    <property type="entry name" value="7TMR-DISM_7TM"/>
    <property type="match status" value="1"/>
</dbReference>
<dbReference type="InterPro" id="IPR004358">
    <property type="entry name" value="Sig_transdc_His_kin-like_C"/>
</dbReference>
<dbReference type="PROSITE" id="PS50109">
    <property type="entry name" value="HIS_KIN"/>
    <property type="match status" value="1"/>
</dbReference>
<evidence type="ECO:0000256" key="4">
    <source>
        <dbReference type="ARBA" id="ARBA00022679"/>
    </source>
</evidence>
<feature type="transmembrane region" description="Helical" evidence="12">
    <location>
        <begin position="255"/>
        <end position="273"/>
    </location>
</feature>
<feature type="domain" description="Response regulatory" evidence="14">
    <location>
        <begin position="708"/>
        <end position="829"/>
    </location>
</feature>
<evidence type="ECO:0000259" key="14">
    <source>
        <dbReference type="PROSITE" id="PS50110"/>
    </source>
</evidence>
<evidence type="ECO:0000256" key="9">
    <source>
        <dbReference type="ARBA" id="ARBA00064003"/>
    </source>
</evidence>
<dbReference type="EMBL" id="CACSIO010000045">
    <property type="protein sequence ID" value="CAA0122566.1"/>
    <property type="molecule type" value="Genomic_DNA"/>
</dbReference>
<dbReference type="CDD" id="cd16922">
    <property type="entry name" value="HATPase_EvgS-ArcB-TorS-like"/>
    <property type="match status" value="1"/>
</dbReference>
<protein>
    <recommendedName>
        <fullName evidence="10">Sensory/regulatory protein RpfC</fullName>
        <ecNumber evidence="2">2.7.13.3</ecNumber>
    </recommendedName>
</protein>
<dbReference type="SMART" id="SM00388">
    <property type="entry name" value="HisKA"/>
    <property type="match status" value="1"/>
</dbReference>
<evidence type="ECO:0000256" key="1">
    <source>
        <dbReference type="ARBA" id="ARBA00000085"/>
    </source>
</evidence>